<reference evidence="3" key="1">
    <citation type="journal article" date="2019" name="IScience">
        <title>Narwhal Genome Reveals Long-Term Low Genetic Diversity despite Current Large Abundance Size.</title>
        <authorList>
            <person name="Westbury M.V."/>
            <person name="Petersen B."/>
            <person name="Garde E."/>
            <person name="Heide-Jorgensen M.P."/>
            <person name="Lorenzen E.D."/>
        </authorList>
    </citation>
    <scope>NUCLEOTIDE SEQUENCE [LARGE SCALE GENOMIC DNA]</scope>
</reference>
<comment type="caution">
    <text evidence="2">The sequence shown here is derived from an EMBL/GenBank/DDBJ whole genome shotgun (WGS) entry which is preliminary data.</text>
</comment>
<dbReference type="AlphaFoldDB" id="A0A4U1F7V7"/>
<accession>A0A4U1F7V7</accession>
<feature type="non-terminal residue" evidence="2">
    <location>
        <position position="152"/>
    </location>
</feature>
<feature type="region of interest" description="Disordered" evidence="1">
    <location>
        <begin position="44"/>
        <end position="126"/>
    </location>
</feature>
<proteinExistence type="predicted"/>
<dbReference type="EMBL" id="RWIC01000325">
    <property type="protein sequence ID" value="TKC45508.1"/>
    <property type="molecule type" value="Genomic_DNA"/>
</dbReference>
<evidence type="ECO:0000313" key="3">
    <source>
        <dbReference type="Proteomes" id="UP000308365"/>
    </source>
</evidence>
<organism evidence="2 3">
    <name type="scientific">Monodon monoceros</name>
    <name type="common">Narwhal</name>
    <name type="synonym">Ceratodon monodon</name>
    <dbReference type="NCBI Taxonomy" id="40151"/>
    <lineage>
        <taxon>Eukaryota</taxon>
        <taxon>Metazoa</taxon>
        <taxon>Chordata</taxon>
        <taxon>Craniata</taxon>
        <taxon>Vertebrata</taxon>
        <taxon>Euteleostomi</taxon>
        <taxon>Mammalia</taxon>
        <taxon>Eutheria</taxon>
        <taxon>Laurasiatheria</taxon>
        <taxon>Artiodactyla</taxon>
        <taxon>Whippomorpha</taxon>
        <taxon>Cetacea</taxon>
        <taxon>Odontoceti</taxon>
        <taxon>Monodontidae</taxon>
        <taxon>Monodon</taxon>
    </lineage>
</organism>
<gene>
    <name evidence="2" type="ORF">EI555_012193</name>
</gene>
<evidence type="ECO:0000256" key="1">
    <source>
        <dbReference type="SAM" id="MobiDB-lite"/>
    </source>
</evidence>
<feature type="compositionally biased region" description="Polar residues" evidence="1">
    <location>
        <begin position="1"/>
        <end position="11"/>
    </location>
</feature>
<evidence type="ECO:0000313" key="2">
    <source>
        <dbReference type="EMBL" id="TKC45508.1"/>
    </source>
</evidence>
<protein>
    <submittedName>
        <fullName evidence="2">Uncharacterized protein</fullName>
    </submittedName>
</protein>
<sequence>GPATTASSCSRKTCAGTGHKESLCGAGGTKAALCGKDPPPLLRQAPGTAGTGDTLAECPGHGQGSRTVFGLRSSRRAPPSPPLIASQPPAVPHPPAQLNGTPAMGTKTCGGPADRVSSVDPDRLWRPRPALLRTHLRFAGSSRGPAPASSAS</sequence>
<feature type="non-terminal residue" evidence="2">
    <location>
        <position position="1"/>
    </location>
</feature>
<feature type="region of interest" description="Disordered" evidence="1">
    <location>
        <begin position="1"/>
        <end position="28"/>
    </location>
</feature>
<name>A0A4U1F7V7_MONMO</name>
<dbReference type="Proteomes" id="UP000308365">
    <property type="component" value="Unassembled WGS sequence"/>
</dbReference>